<dbReference type="InterPro" id="IPR050951">
    <property type="entry name" value="Retrovirus_Pol_polyprotein"/>
</dbReference>
<feature type="domain" description="Reverse transcriptase RNase H-like" evidence="8">
    <location>
        <begin position="137"/>
        <end position="229"/>
    </location>
</feature>
<dbReference type="PANTHER" id="PTHR37984:SF5">
    <property type="entry name" value="PROTEIN NYNRIN-LIKE"/>
    <property type="match status" value="1"/>
</dbReference>
<evidence type="ECO:0000256" key="1">
    <source>
        <dbReference type="ARBA" id="ARBA00022679"/>
    </source>
</evidence>
<comment type="caution">
    <text evidence="9">The sequence shown here is derived from an EMBL/GenBank/DDBJ whole genome shotgun (WGS) entry which is preliminary data.</text>
</comment>
<keyword evidence="2" id="KW-0548">Nucleotidyltransferase</keyword>
<evidence type="ECO:0000256" key="5">
    <source>
        <dbReference type="ARBA" id="ARBA00022801"/>
    </source>
</evidence>
<evidence type="ECO:0000313" key="10">
    <source>
        <dbReference type="Proteomes" id="UP001152795"/>
    </source>
</evidence>
<gene>
    <name evidence="9" type="ORF">PACLA_8A020572</name>
</gene>
<evidence type="ECO:0000256" key="4">
    <source>
        <dbReference type="ARBA" id="ARBA00022759"/>
    </source>
</evidence>
<dbReference type="CDD" id="cd09274">
    <property type="entry name" value="RNase_HI_RT_Ty3"/>
    <property type="match status" value="1"/>
</dbReference>
<proteinExistence type="predicted"/>
<name>A0A7D9K5D1_PARCT</name>
<evidence type="ECO:0000313" key="9">
    <source>
        <dbReference type="EMBL" id="CAB4040665.1"/>
    </source>
</evidence>
<dbReference type="InterPro" id="IPR041373">
    <property type="entry name" value="RT_RNaseH"/>
</dbReference>
<dbReference type="FunFam" id="3.10.20.370:FF:000001">
    <property type="entry name" value="Retrovirus-related Pol polyprotein from transposon 17.6-like protein"/>
    <property type="match status" value="1"/>
</dbReference>
<dbReference type="PANTHER" id="PTHR37984">
    <property type="entry name" value="PROTEIN CBG26694"/>
    <property type="match status" value="1"/>
</dbReference>
<keyword evidence="1" id="KW-0808">Transferase</keyword>
<dbReference type="InterPro" id="IPR000477">
    <property type="entry name" value="RT_dom"/>
</dbReference>
<keyword evidence="5" id="KW-0378">Hydrolase</keyword>
<dbReference type="Pfam" id="PF17917">
    <property type="entry name" value="RT_RNaseH"/>
    <property type="match status" value="1"/>
</dbReference>
<evidence type="ECO:0000259" key="7">
    <source>
        <dbReference type="Pfam" id="PF00078"/>
    </source>
</evidence>
<organism evidence="9 10">
    <name type="scientific">Paramuricea clavata</name>
    <name type="common">Red gorgonian</name>
    <name type="synonym">Violescent sea-whip</name>
    <dbReference type="NCBI Taxonomy" id="317549"/>
    <lineage>
        <taxon>Eukaryota</taxon>
        <taxon>Metazoa</taxon>
        <taxon>Cnidaria</taxon>
        <taxon>Anthozoa</taxon>
        <taxon>Octocorallia</taxon>
        <taxon>Malacalcyonacea</taxon>
        <taxon>Plexauridae</taxon>
        <taxon>Paramuricea</taxon>
    </lineage>
</organism>
<dbReference type="FunFam" id="3.30.70.270:FF:000003">
    <property type="entry name" value="Transposon Ty3-G Gag-Pol polyprotein"/>
    <property type="match status" value="1"/>
</dbReference>
<sequence>VRVAEKDKPKTVLTTPFGLYEFNRMPFCLTNAPATFQRLMERCLSGLNLKICLVYLDNVIVFARTFEEMLERLEAVLRRLGEFGLKLKPSKCKLFQTKLTYLGHVVSENGVEPDPEKISALPKWLCRNQTLKCLRHSCVGLGAVLYQLQSGKKRVLAYGSRSLTHSEQRYCAYCREFLALKWAVTEKFRSYLYGRKFHVITDSNPLTYLLTSAKLSATDHRWLASLSTYDFTISYRTCGSRIMTPGNRTTLDPIIPEAIPEEVNVDENQSVTRSGRISKPPERLGIQPERSKFAIIWWRQAYSINKTQEWPLSFRTKRMIRITPQVIRTFPEKEIVEVEEGNVTNVK</sequence>
<feature type="domain" description="Reverse transcriptase" evidence="7">
    <location>
        <begin position="1"/>
        <end position="105"/>
    </location>
</feature>
<keyword evidence="6" id="KW-0695">RNA-directed DNA polymerase</keyword>
<dbReference type="Gene3D" id="3.30.70.270">
    <property type="match status" value="1"/>
</dbReference>
<evidence type="ECO:0000259" key="8">
    <source>
        <dbReference type="Pfam" id="PF17917"/>
    </source>
</evidence>
<dbReference type="OrthoDB" id="115435at2759"/>
<keyword evidence="4" id="KW-0255">Endonuclease</keyword>
<dbReference type="InterPro" id="IPR043502">
    <property type="entry name" value="DNA/RNA_pol_sf"/>
</dbReference>
<keyword evidence="3" id="KW-0540">Nuclease</keyword>
<keyword evidence="10" id="KW-1185">Reference proteome</keyword>
<reference evidence="9" key="1">
    <citation type="submission" date="2020-04" db="EMBL/GenBank/DDBJ databases">
        <authorList>
            <person name="Alioto T."/>
            <person name="Alioto T."/>
            <person name="Gomez Garrido J."/>
        </authorList>
    </citation>
    <scope>NUCLEOTIDE SEQUENCE</scope>
    <source>
        <strain evidence="9">A484AB</strain>
    </source>
</reference>
<dbReference type="CDD" id="cd01647">
    <property type="entry name" value="RT_LTR"/>
    <property type="match status" value="1"/>
</dbReference>
<dbReference type="GO" id="GO:0016787">
    <property type="term" value="F:hydrolase activity"/>
    <property type="evidence" value="ECO:0007669"/>
    <property type="project" value="UniProtKB-KW"/>
</dbReference>
<accession>A0A7D9K5D1</accession>
<dbReference type="GO" id="GO:0004519">
    <property type="term" value="F:endonuclease activity"/>
    <property type="evidence" value="ECO:0007669"/>
    <property type="project" value="UniProtKB-KW"/>
</dbReference>
<evidence type="ECO:0000256" key="3">
    <source>
        <dbReference type="ARBA" id="ARBA00022722"/>
    </source>
</evidence>
<dbReference type="InterPro" id="IPR043128">
    <property type="entry name" value="Rev_trsase/Diguanyl_cyclase"/>
</dbReference>
<dbReference type="Pfam" id="PF00078">
    <property type="entry name" value="RVT_1"/>
    <property type="match status" value="1"/>
</dbReference>
<protein>
    <submittedName>
        <fullName evidence="9">Uncharacterized protein</fullName>
    </submittedName>
</protein>
<dbReference type="EMBL" id="CACRXK020027090">
    <property type="protein sequence ID" value="CAB4040665.1"/>
    <property type="molecule type" value="Genomic_DNA"/>
</dbReference>
<dbReference type="Gene3D" id="3.10.10.10">
    <property type="entry name" value="HIV Type 1 Reverse Transcriptase, subunit A, domain 1"/>
    <property type="match status" value="1"/>
</dbReference>
<dbReference type="Gene3D" id="3.10.20.370">
    <property type="match status" value="1"/>
</dbReference>
<evidence type="ECO:0000256" key="6">
    <source>
        <dbReference type="ARBA" id="ARBA00022918"/>
    </source>
</evidence>
<dbReference type="GO" id="GO:0003964">
    <property type="term" value="F:RNA-directed DNA polymerase activity"/>
    <property type="evidence" value="ECO:0007669"/>
    <property type="project" value="UniProtKB-KW"/>
</dbReference>
<feature type="non-terminal residue" evidence="9">
    <location>
        <position position="1"/>
    </location>
</feature>
<dbReference type="AlphaFoldDB" id="A0A7D9K5D1"/>
<evidence type="ECO:0000256" key="2">
    <source>
        <dbReference type="ARBA" id="ARBA00022695"/>
    </source>
</evidence>
<dbReference type="SUPFAM" id="SSF56672">
    <property type="entry name" value="DNA/RNA polymerases"/>
    <property type="match status" value="1"/>
</dbReference>
<dbReference type="Proteomes" id="UP001152795">
    <property type="component" value="Unassembled WGS sequence"/>
</dbReference>